<dbReference type="InterPro" id="IPR017884">
    <property type="entry name" value="SANT_dom"/>
</dbReference>
<feature type="compositionally biased region" description="Basic and acidic residues" evidence="2">
    <location>
        <begin position="224"/>
        <end position="252"/>
    </location>
</feature>
<dbReference type="PROSITE" id="PS50090">
    <property type="entry name" value="MYB_LIKE"/>
    <property type="match status" value="1"/>
</dbReference>
<sequence length="1945" mass="213393">MFAPSQFRGGFGRGGGRGGSRGRGDWDQRGGRNFYDERDRYPPRSRSQESRWGREQEDRDRRDSRYPDSARDPRDDRDVRDRERETIRPKPDRVSHEPPSAKDVSPPPLAPSAPAFGSVPSRQPSSTDIQSLTGKPPPTGPRALAEDRPAPTGPGAGNERPPPTGPSKPALSSGSPSIPLGPRAQQKQQRSSKQWINPSIAVKKAQESPKGARSQSFVSQEARPFYRPESSHSEYHGDFEKRPRSPDAKSDSHATSADRYGGLHLTGPNDIAIKSERGSQSARTSVDRETRTAFDDGDVHMGGTESSDRAQQGQQPTSPAVPKTGESAIEATEKAEKPKEPAVMEKKHVVIAAPSSRVQLPDRDAATPAADVSYESDDDEDFDDYFEKEISRNEAELKKLEDAIDKVPVHIVRRYATVVHEAMLGVLKDSVNLVDLIGPIPQGFTFPRPRPGTEAPDKKMADPESQANEMPPATREPSAIPTVEGVDSSSVQPPEPQPKVEETDTEGSGLPPVPALEEIKPLNEDVDMHDASEHQAGMGPTQRLVSVNGMSADGEGPVFFPPPFDQPETGRSSPSPDDESEDRTEDDASIYGSVEVVREYSTTPPPEDLPVYNVKPWYHSRRVRGLGRKDSAFGDFLLGRIQDQAAAAEREQDELRREYEKNYEAYLRFTLSDDPAAVKSREYFTSSGVQSAVNSKSASSESKPEGGRRAAGRFSTELDLDYAIQQSIREHQEKKEREERAQKEKYRSDKEAAIPEMFWTEEEKEQASFYDTAGLLPLEKLVATWQVVPWHVNFTEEEAGKFEKSYLEFPKQWGKIARELPDRDFGTCIQYYYAKKRDLNLKEKLKKQPRRRKKGRGKQRSSALVSELGNTENETEDATQENGENGERRRPPRRAAAPTWGYEATPNADSDGAASTATPGRRRAGTAADAKNESGAEKPEAKKGGRRRQKADKEAKGPKPAQTPTTAPLAVPGKPGRSRANSRVQGQEWMSPQTPVDLAARAPVPFEAPPGGMQPPLAPVQQPPLASPERAAPPIASTISEVMAPPSLRPEPPPPPASVPTFEISQPPGSERIRTPQQASSYWSVSESTDFPGLLRSFGTDWASIANHMQTKTATMVKNYYVRQTKEGGKPEWEQVANDADAKRQRGEKRPPPPAPTQGPRNKRYDVPTSGPRPLAAAEPDEVTPTKVEPPVQSQPFTRFQVPIAQAAPVSHPLVQPAQAATTAPLASSTTPRQQPPPSGSAVTQAMSPHANPLRPPGPAFPYPEREAEPTPVQPPAQAQQPVRISQKPAPAASSIPPVSESVQRQPGWARDMDNQFSLLTQQKELRDARERQRLDLTHREPLRPVERAPLRMKQEPEQQPLHHPEAYPPFQAPQRAVASRIEPAPLARQPEPPRTASPAQQSYAPPVHAQTARSLLRDPVPMHQTPPPVVPASDRPPSGMQRPTPVSMQEQYGATPVSAPPPPPPPQPQPTPAPAQSRSTERKTSSIMSLLNADPEPPKRVADVSSAVKTSSTPPPQMSIRQPPPTSAPAPPRREIETGYPYARNPAQAPQSAIPPLKPYHTQSPQPQHMRVPSGSMPSSMDPTATAAEAPRDYYARHPYAQHQASASNSPQTHHYAQPGQHPQQHAPPPQQAQQAQMGYASQQSYQPYPVSQAHAASPTPQYAPHPSMSGRREPPQPSSREPWSLAQQQTAAQQQQQPQPQQQQQQQQLLHHQHQQQSPWPPSHQAAPKTTQPHVPAQSAWGAQHGVQAKPQVSSPLAPQHHNSWPTSSASQQPHALNLREPRAASVYGGHDAQSPAPGMVPHHQSHGSLGGGGSRYPPPQDARRPDPVVQQQQPPTQPYARYSNTPGPGGRDLRDPVGAVSAAAVRSYTPVSAFDPRGPPPPQQQQQQQQQQVYGAGQAQDAAAIREAQMREAWEREREREATILGRQLRPGDPYERGERRY</sequence>
<accession>A0ABQ0G552</accession>
<feature type="compositionally biased region" description="Low complexity" evidence="2">
    <location>
        <begin position="1276"/>
        <end position="1302"/>
    </location>
</feature>
<dbReference type="Pfam" id="PF00249">
    <property type="entry name" value="Myb_DNA-binding"/>
    <property type="match status" value="1"/>
</dbReference>
<dbReference type="RefSeq" id="XP_070914619.1">
    <property type="nucleotide sequence ID" value="XM_071058518.1"/>
</dbReference>
<organism evidence="5 6">
    <name type="scientific">Madurella fahalii</name>
    <dbReference type="NCBI Taxonomy" id="1157608"/>
    <lineage>
        <taxon>Eukaryota</taxon>
        <taxon>Fungi</taxon>
        <taxon>Dikarya</taxon>
        <taxon>Ascomycota</taxon>
        <taxon>Pezizomycotina</taxon>
        <taxon>Sordariomycetes</taxon>
        <taxon>Sordariomycetidae</taxon>
        <taxon>Sordariales</taxon>
        <taxon>Sordariales incertae sedis</taxon>
        <taxon>Madurella</taxon>
    </lineage>
</organism>
<dbReference type="PANTHER" id="PTHR13992:SF39">
    <property type="entry name" value="SMRTER, ISOFORM G"/>
    <property type="match status" value="1"/>
</dbReference>
<feature type="compositionally biased region" description="Basic residues" evidence="2">
    <location>
        <begin position="844"/>
        <end position="859"/>
    </location>
</feature>
<feature type="region of interest" description="Disordered" evidence="2">
    <location>
        <begin position="689"/>
        <end position="711"/>
    </location>
</feature>
<feature type="compositionally biased region" description="Pro residues" evidence="2">
    <location>
        <begin position="1514"/>
        <end position="1532"/>
    </location>
</feature>
<name>A0ABQ0G552_9PEZI</name>
<feature type="compositionally biased region" description="Basic and acidic residues" evidence="2">
    <location>
        <begin position="1936"/>
        <end position="1945"/>
    </location>
</feature>
<feature type="compositionally biased region" description="Basic and acidic residues" evidence="2">
    <location>
        <begin position="1911"/>
        <end position="1925"/>
    </location>
</feature>
<feature type="compositionally biased region" description="Basic and acidic residues" evidence="2">
    <location>
        <begin position="930"/>
        <end position="943"/>
    </location>
</feature>
<evidence type="ECO:0000313" key="6">
    <source>
        <dbReference type="Proteomes" id="UP001628179"/>
    </source>
</evidence>
<feature type="compositionally biased region" description="Basic and acidic residues" evidence="2">
    <location>
        <begin position="22"/>
        <end position="100"/>
    </location>
</feature>
<feature type="region of interest" description="Disordered" evidence="2">
    <location>
        <begin position="843"/>
        <end position="1031"/>
    </location>
</feature>
<evidence type="ECO:0000256" key="2">
    <source>
        <dbReference type="SAM" id="MobiDB-lite"/>
    </source>
</evidence>
<dbReference type="PROSITE" id="PS51293">
    <property type="entry name" value="SANT"/>
    <property type="match status" value="1"/>
</dbReference>
<feature type="compositionally biased region" description="Basic and acidic residues" evidence="2">
    <location>
        <begin position="1140"/>
        <end position="1151"/>
    </location>
</feature>
<dbReference type="CDD" id="cd00167">
    <property type="entry name" value="SANT"/>
    <property type="match status" value="1"/>
</dbReference>
<evidence type="ECO:0000259" key="3">
    <source>
        <dbReference type="PROSITE" id="PS50090"/>
    </source>
</evidence>
<gene>
    <name evidence="5" type="ORF">MFIFM68171_03096</name>
</gene>
<protein>
    <submittedName>
        <fullName evidence="5">SANT domain-containing protein</fullName>
    </submittedName>
</protein>
<proteinExistence type="predicted"/>
<dbReference type="InterPro" id="IPR001005">
    <property type="entry name" value="SANT/Myb"/>
</dbReference>
<dbReference type="SMART" id="SM00717">
    <property type="entry name" value="SANT"/>
    <property type="match status" value="2"/>
</dbReference>
<keyword evidence="1" id="KW-0175">Coiled coil</keyword>
<feature type="compositionally biased region" description="Basic and acidic residues" evidence="2">
    <location>
        <begin position="1324"/>
        <end position="1366"/>
    </location>
</feature>
<feature type="compositionally biased region" description="Acidic residues" evidence="2">
    <location>
        <begin position="576"/>
        <end position="588"/>
    </location>
</feature>
<feature type="compositionally biased region" description="Polar residues" evidence="2">
    <location>
        <begin position="309"/>
        <end position="318"/>
    </location>
</feature>
<feature type="compositionally biased region" description="Pro residues" evidence="2">
    <location>
        <begin position="1006"/>
        <end position="1026"/>
    </location>
</feature>
<reference evidence="5 6" key="1">
    <citation type="submission" date="2024-09" db="EMBL/GenBank/DDBJ databases">
        <title>Itraconazole resistance in Madurella fahalii resulting from another homologue of gene encoding cytochrome P450 14-alpha sterol demethylase (CYP51).</title>
        <authorList>
            <person name="Yoshioka I."/>
            <person name="Fahal A.H."/>
            <person name="Kaneko S."/>
            <person name="Yaguchi T."/>
        </authorList>
    </citation>
    <scope>NUCLEOTIDE SEQUENCE [LARGE SCALE GENOMIC DNA]</scope>
    <source>
        <strain evidence="5 6">IFM 68171</strain>
    </source>
</reference>
<feature type="compositionally biased region" description="Gly residues" evidence="2">
    <location>
        <begin position="9"/>
        <end position="21"/>
    </location>
</feature>
<feature type="compositionally biased region" description="Polar residues" evidence="2">
    <location>
        <begin position="979"/>
        <end position="994"/>
    </location>
</feature>
<dbReference type="SUPFAM" id="SSF46689">
    <property type="entry name" value="Homeodomain-like"/>
    <property type="match status" value="2"/>
</dbReference>
<feature type="compositionally biased region" description="Polar residues" evidence="2">
    <location>
        <begin position="120"/>
        <end position="133"/>
    </location>
</feature>
<dbReference type="EMBL" id="BAAFSV010000002">
    <property type="protein sequence ID" value="GAB1312886.1"/>
    <property type="molecule type" value="Genomic_DNA"/>
</dbReference>
<feature type="compositionally biased region" description="Low complexity" evidence="2">
    <location>
        <begin position="691"/>
        <end position="701"/>
    </location>
</feature>
<dbReference type="InterPro" id="IPR051571">
    <property type="entry name" value="N-CoR_corepressor"/>
</dbReference>
<evidence type="ECO:0000313" key="5">
    <source>
        <dbReference type="EMBL" id="GAB1312886.1"/>
    </source>
</evidence>
<feature type="coiled-coil region" evidence="1">
    <location>
        <begin position="638"/>
        <end position="665"/>
    </location>
</feature>
<dbReference type="Proteomes" id="UP001628179">
    <property type="component" value="Unassembled WGS sequence"/>
</dbReference>
<feature type="domain" description="SANT" evidence="4">
    <location>
        <begin position="793"/>
        <end position="840"/>
    </location>
</feature>
<dbReference type="InterPro" id="IPR009057">
    <property type="entry name" value="Homeodomain-like_sf"/>
</dbReference>
<dbReference type="GeneID" id="98173841"/>
<feature type="compositionally biased region" description="Polar residues" evidence="2">
    <location>
        <begin position="1753"/>
        <end position="1777"/>
    </location>
</feature>
<feature type="region of interest" description="Disordered" evidence="2">
    <location>
        <begin position="546"/>
        <end position="593"/>
    </location>
</feature>
<feature type="compositionally biased region" description="Polar residues" evidence="2">
    <location>
        <begin position="1604"/>
        <end position="1616"/>
    </location>
</feature>
<feature type="compositionally biased region" description="Polar residues" evidence="2">
    <location>
        <begin position="861"/>
        <end position="872"/>
    </location>
</feature>
<feature type="region of interest" description="Disordered" evidence="2">
    <location>
        <begin position="1044"/>
        <end position="1081"/>
    </location>
</feature>
<feature type="compositionally biased region" description="Pro residues" evidence="2">
    <location>
        <begin position="1459"/>
        <end position="1474"/>
    </location>
</feature>
<feature type="compositionally biased region" description="Low complexity" evidence="2">
    <location>
        <begin position="912"/>
        <end position="929"/>
    </location>
</feature>
<feature type="compositionally biased region" description="Basic and acidic residues" evidence="2">
    <location>
        <begin position="331"/>
        <end position="348"/>
    </location>
</feature>
<feature type="compositionally biased region" description="Low complexity" evidence="2">
    <location>
        <begin position="1213"/>
        <end position="1233"/>
    </location>
</feature>
<feature type="region of interest" description="Disordered" evidence="2">
    <location>
        <begin position="1126"/>
        <end position="1200"/>
    </location>
</feature>
<feature type="compositionally biased region" description="Basic and acidic residues" evidence="2">
    <location>
        <begin position="285"/>
        <end position="299"/>
    </location>
</feature>
<keyword evidence="6" id="KW-1185">Reference proteome</keyword>
<evidence type="ECO:0000256" key="1">
    <source>
        <dbReference type="SAM" id="Coils"/>
    </source>
</evidence>
<feature type="domain" description="Myb-like" evidence="3">
    <location>
        <begin position="1075"/>
        <end position="1125"/>
    </location>
</feature>
<feature type="compositionally biased region" description="Low complexity" evidence="2">
    <location>
        <begin position="1680"/>
        <end position="1730"/>
    </location>
</feature>
<feature type="compositionally biased region" description="Low complexity" evidence="2">
    <location>
        <begin position="169"/>
        <end position="194"/>
    </location>
</feature>
<feature type="region of interest" description="Disordered" evidence="2">
    <location>
        <begin position="444"/>
        <end position="517"/>
    </location>
</feature>
<dbReference type="Gene3D" id="1.10.10.60">
    <property type="entry name" value="Homeodomain-like"/>
    <property type="match status" value="2"/>
</dbReference>
<evidence type="ECO:0000259" key="4">
    <source>
        <dbReference type="PROSITE" id="PS51293"/>
    </source>
</evidence>
<feature type="compositionally biased region" description="Pro residues" evidence="2">
    <location>
        <begin position="1047"/>
        <end position="1058"/>
    </location>
</feature>
<feature type="region of interest" description="Disordered" evidence="2">
    <location>
        <begin position="1213"/>
        <end position="1945"/>
    </location>
</feature>
<feature type="region of interest" description="Disordered" evidence="2">
    <location>
        <begin position="728"/>
        <end position="747"/>
    </location>
</feature>
<feature type="compositionally biased region" description="Low complexity" evidence="2">
    <location>
        <begin position="1633"/>
        <end position="1655"/>
    </location>
</feature>
<feature type="region of interest" description="Disordered" evidence="2">
    <location>
        <begin position="1"/>
        <end position="380"/>
    </location>
</feature>
<comment type="caution">
    <text evidence="5">The sequence shown here is derived from an EMBL/GenBank/DDBJ whole genome shotgun (WGS) entry which is preliminary data.</text>
</comment>
<dbReference type="PANTHER" id="PTHR13992">
    <property type="entry name" value="NUCLEAR RECEPTOR CO-REPRESSOR RELATED NCOR"/>
    <property type="match status" value="1"/>
</dbReference>